<dbReference type="InterPro" id="IPR027417">
    <property type="entry name" value="P-loop_NTPase"/>
</dbReference>
<proteinExistence type="predicted"/>
<dbReference type="InterPro" id="IPR023214">
    <property type="entry name" value="HAD_sf"/>
</dbReference>
<keyword evidence="3" id="KW-0418">Kinase</keyword>
<reference evidence="3 4" key="2">
    <citation type="submission" date="2022-06" db="EMBL/GenBank/DDBJ databases">
        <title>Genomic Encyclopedia of Type Strains, Phase I: the one thousand microbial genomes (KMG-I) project.</title>
        <authorList>
            <person name="Kyrpides N."/>
        </authorList>
    </citation>
    <scope>NUCLEOTIDE SEQUENCE [LARGE SCALE GENOMIC DNA]</scope>
    <source>
        <strain evidence="3 4">DSM 43889</strain>
    </source>
</reference>
<dbReference type="GO" id="GO:0016301">
    <property type="term" value="F:kinase activity"/>
    <property type="evidence" value="ECO:0007669"/>
    <property type="project" value="UniProtKB-KW"/>
</dbReference>
<dbReference type="InterPro" id="IPR036412">
    <property type="entry name" value="HAD-like_sf"/>
</dbReference>
<feature type="domain" description="Polynucleotide kinase PNKP phosphatase" evidence="2">
    <location>
        <begin position="170"/>
        <end position="305"/>
    </location>
</feature>
<sequence>MTALIATRGLPGSGKTTWAKRYVAKSGDRAVRVNRDDLRVMLHGAASHRGATERQVTAAQHALIRAQLDLGVTVVVDDTNLRARYLRELRDLARRSGADFEVRDFTSVPLEDCVARDAAREEPVGEGVIRDLWRRYLAGRELPLPVPPASEPERGQETTGRPYHPRRDLPAAVMCDLDGTVALVGDRSPYDESRVESDQPNPAVIAALRGMHATGHRVLFCSGRTSGSRGATERWLARHVDVPHDLLLMREPGDRRKDAVVKLEMFDREIRDHYRVVFVLDDRDQVVRLWRGLGLTVMQVAEGDF</sequence>
<gene>
    <name evidence="3" type="ORF">G443_004611</name>
</gene>
<dbReference type="EMBL" id="AUBJ02000001">
    <property type="protein sequence ID" value="MCP2334341.1"/>
    <property type="molecule type" value="Genomic_DNA"/>
</dbReference>
<evidence type="ECO:0000259" key="2">
    <source>
        <dbReference type="Pfam" id="PF25109"/>
    </source>
</evidence>
<organism evidence="3 4">
    <name type="scientific">Actinoalloteichus caeruleus DSM 43889</name>
    <dbReference type="NCBI Taxonomy" id="1120930"/>
    <lineage>
        <taxon>Bacteria</taxon>
        <taxon>Bacillati</taxon>
        <taxon>Actinomycetota</taxon>
        <taxon>Actinomycetes</taxon>
        <taxon>Pseudonocardiales</taxon>
        <taxon>Pseudonocardiaceae</taxon>
        <taxon>Actinoalloteichus</taxon>
        <taxon>Actinoalloteichus cyanogriseus</taxon>
    </lineage>
</organism>
<accession>A0ABT1JP95</accession>
<evidence type="ECO:0000313" key="4">
    <source>
        <dbReference type="Proteomes" id="UP000791080"/>
    </source>
</evidence>
<dbReference type="Gene3D" id="3.40.50.1000">
    <property type="entry name" value="HAD superfamily/HAD-like"/>
    <property type="match status" value="1"/>
</dbReference>
<comment type="caution">
    <text evidence="3">The sequence shown here is derived from an EMBL/GenBank/DDBJ whole genome shotgun (WGS) entry which is preliminary data.</text>
</comment>
<dbReference type="Proteomes" id="UP000791080">
    <property type="component" value="Unassembled WGS sequence"/>
</dbReference>
<reference evidence="3 4" key="1">
    <citation type="submission" date="2013-07" db="EMBL/GenBank/DDBJ databases">
        <authorList>
            <consortium name="DOE Joint Genome Institute"/>
            <person name="Reeve W."/>
            <person name="Huntemann M."/>
            <person name="Han J."/>
            <person name="Chen A."/>
            <person name="Kyrpides N."/>
            <person name="Mavromatis K."/>
            <person name="Markowitz V."/>
            <person name="Palaniappan K."/>
            <person name="Ivanova N."/>
            <person name="Schaumberg A."/>
            <person name="Pati A."/>
            <person name="Liolios K."/>
            <person name="Nordberg H.P."/>
            <person name="Cantor M.N."/>
            <person name="Hua S.X."/>
            <person name="Woyke T."/>
        </authorList>
    </citation>
    <scope>NUCLEOTIDE SEQUENCE [LARGE SCALE GENOMIC DNA]</scope>
    <source>
        <strain evidence="3 4">DSM 43889</strain>
    </source>
</reference>
<dbReference type="SUPFAM" id="SSF56784">
    <property type="entry name" value="HAD-like"/>
    <property type="match status" value="1"/>
</dbReference>
<dbReference type="InterPro" id="IPR056782">
    <property type="entry name" value="HAD_PNKP"/>
</dbReference>
<dbReference type="Gene3D" id="3.40.50.300">
    <property type="entry name" value="P-loop containing nucleotide triphosphate hydrolases"/>
    <property type="match status" value="1"/>
</dbReference>
<keyword evidence="4" id="KW-1185">Reference proteome</keyword>
<protein>
    <submittedName>
        <fullName evidence="3">Kinase</fullName>
    </submittedName>
</protein>
<dbReference type="Pfam" id="PF25109">
    <property type="entry name" value="HAD_PNKP"/>
    <property type="match status" value="1"/>
</dbReference>
<name>A0ABT1JP95_ACTCY</name>
<evidence type="ECO:0000256" key="1">
    <source>
        <dbReference type="SAM" id="MobiDB-lite"/>
    </source>
</evidence>
<evidence type="ECO:0000313" key="3">
    <source>
        <dbReference type="EMBL" id="MCP2334341.1"/>
    </source>
</evidence>
<keyword evidence="3" id="KW-0808">Transferase</keyword>
<dbReference type="Pfam" id="PF13671">
    <property type="entry name" value="AAA_33"/>
    <property type="match status" value="1"/>
</dbReference>
<feature type="region of interest" description="Disordered" evidence="1">
    <location>
        <begin position="143"/>
        <end position="167"/>
    </location>
</feature>
<dbReference type="SUPFAM" id="SSF52540">
    <property type="entry name" value="P-loop containing nucleoside triphosphate hydrolases"/>
    <property type="match status" value="1"/>
</dbReference>